<dbReference type="PaxDb" id="667014-Thein_2021"/>
<dbReference type="InterPro" id="IPR036610">
    <property type="entry name" value="PEBP-like_sf"/>
</dbReference>
<dbReference type="KEGG" id="tid:Thein_2021"/>
<dbReference type="FunCoup" id="F8AD06">
    <property type="interactions" value="101"/>
</dbReference>
<dbReference type="InterPro" id="IPR005247">
    <property type="entry name" value="YbhB_YbcL/LppC-like"/>
</dbReference>
<dbReference type="Proteomes" id="UP000006793">
    <property type="component" value="Chromosome"/>
</dbReference>
<dbReference type="STRING" id="667014.Thein_2021"/>
<reference evidence="2" key="1">
    <citation type="submission" date="2011-04" db="EMBL/GenBank/DDBJ databases">
        <title>The complete genome of Thermodesulfatator indicus DSM 15286.</title>
        <authorList>
            <person name="Lucas S."/>
            <person name="Copeland A."/>
            <person name="Lapidus A."/>
            <person name="Bruce D."/>
            <person name="Goodwin L."/>
            <person name="Pitluck S."/>
            <person name="Peters L."/>
            <person name="Kyrpides N."/>
            <person name="Mavromatis K."/>
            <person name="Pagani I."/>
            <person name="Ivanova N."/>
            <person name="Saunders L."/>
            <person name="Detter J.C."/>
            <person name="Tapia R."/>
            <person name="Han C."/>
            <person name="Land M."/>
            <person name="Hauser L."/>
            <person name="Markowitz V."/>
            <person name="Cheng J.-F."/>
            <person name="Hugenholtz P."/>
            <person name="Woyke T."/>
            <person name="Wu D."/>
            <person name="Spring S."/>
            <person name="Schroeder M."/>
            <person name="Brambilla E."/>
            <person name="Klenk H.-P."/>
            <person name="Eisen J.A."/>
        </authorList>
    </citation>
    <scope>NUCLEOTIDE SEQUENCE [LARGE SCALE GENOMIC DNA]</scope>
    <source>
        <strain evidence="2">DSM 15286 / JCM 11887 / CIR29812</strain>
    </source>
</reference>
<dbReference type="eggNOG" id="COG1881">
    <property type="taxonomic scope" value="Bacteria"/>
</dbReference>
<name>F8AD06_THEID</name>
<dbReference type="InParanoid" id="F8AD06"/>
<proteinExistence type="predicted"/>
<dbReference type="PANTHER" id="PTHR30289:SF1">
    <property type="entry name" value="PEBP (PHOSPHATIDYLETHANOLAMINE-BINDING PROTEIN) FAMILY PROTEIN"/>
    <property type="match status" value="1"/>
</dbReference>
<accession>F8AD06</accession>
<keyword evidence="2" id="KW-1185">Reference proteome</keyword>
<dbReference type="PANTHER" id="PTHR30289">
    <property type="entry name" value="UNCHARACTERIZED PROTEIN YBCL-RELATED"/>
    <property type="match status" value="1"/>
</dbReference>
<protein>
    <submittedName>
        <fullName evidence="1">PEBP family protein</fullName>
    </submittedName>
</protein>
<dbReference type="InterPro" id="IPR008914">
    <property type="entry name" value="PEBP"/>
</dbReference>
<evidence type="ECO:0000313" key="2">
    <source>
        <dbReference type="Proteomes" id="UP000006793"/>
    </source>
</evidence>
<dbReference type="CDD" id="cd00865">
    <property type="entry name" value="PEBP_bact_arch"/>
    <property type="match status" value="1"/>
</dbReference>
<evidence type="ECO:0000313" key="1">
    <source>
        <dbReference type="EMBL" id="AEH45872.1"/>
    </source>
</evidence>
<gene>
    <name evidence="1" type="ordered locus">Thein_2021</name>
</gene>
<dbReference type="AlphaFoldDB" id="F8AD06"/>
<dbReference type="HOGENOM" id="CLU_083918_3_2_0"/>
<dbReference type="Pfam" id="PF01161">
    <property type="entry name" value="PBP"/>
    <property type="match status" value="1"/>
</dbReference>
<dbReference type="Gene3D" id="3.90.280.10">
    <property type="entry name" value="PEBP-like"/>
    <property type="match status" value="1"/>
</dbReference>
<reference evidence="1 2" key="2">
    <citation type="journal article" date="2012" name="Stand. Genomic Sci.">
        <title>Complete genome sequence of the thermophilic sulfate-reducing ocean bacterium Thermodesulfatator indicus type strain (CIR29812(T)).</title>
        <authorList>
            <person name="Anderson I."/>
            <person name="Saunders E."/>
            <person name="Lapidus A."/>
            <person name="Nolan M."/>
            <person name="Lucas S."/>
            <person name="Tice H."/>
            <person name="Del Rio T.G."/>
            <person name="Cheng J.F."/>
            <person name="Han C."/>
            <person name="Tapia R."/>
            <person name="Goodwin L.A."/>
            <person name="Pitluck S."/>
            <person name="Liolios K."/>
            <person name="Mavromatis K."/>
            <person name="Pagani I."/>
            <person name="Ivanova N."/>
            <person name="Mikhailova N."/>
            <person name="Pati A."/>
            <person name="Chen A."/>
            <person name="Palaniappan K."/>
            <person name="Land M."/>
            <person name="Hauser L."/>
            <person name="Jeffries C.D."/>
            <person name="Chang Y.J."/>
            <person name="Brambilla E.M."/>
            <person name="Rohde M."/>
            <person name="Spring S."/>
            <person name="Goker M."/>
            <person name="Detter J.C."/>
            <person name="Woyke T."/>
            <person name="Bristow J."/>
            <person name="Eisen J.A."/>
            <person name="Markowitz V."/>
            <person name="Hugenholtz P."/>
            <person name="Kyrpides N.C."/>
            <person name="Klenk H.P."/>
        </authorList>
    </citation>
    <scope>NUCLEOTIDE SEQUENCE [LARGE SCALE GENOMIC DNA]</scope>
    <source>
        <strain evidence="2">DSM 15286 / JCM 11887 / CIR29812</strain>
    </source>
</reference>
<sequence>MKWIKFFLIPISFFLIGAMIWASKGKGNMTLTSSFTDKGRIPLKYVMPAAGGQNISPPLKWEGAPSQTKSFALLCVDLHPIANHWVHWMVINIPKNVNFLPEGASRHKMPKGSKELKNSFGFIGYGGPQPPPGTGEHPYVFTIFALDVARIDLPEDASLEMFSQTIKKHVLAQANLTGYFSR</sequence>
<dbReference type="NCBIfam" id="TIGR00481">
    <property type="entry name" value="YbhB/YbcL family Raf kinase inhibitor-like protein"/>
    <property type="match status" value="1"/>
</dbReference>
<organism evidence="1 2">
    <name type="scientific">Thermodesulfatator indicus (strain DSM 15286 / JCM 11887 / CIR29812)</name>
    <dbReference type="NCBI Taxonomy" id="667014"/>
    <lineage>
        <taxon>Bacteria</taxon>
        <taxon>Pseudomonadati</taxon>
        <taxon>Thermodesulfobacteriota</taxon>
        <taxon>Thermodesulfobacteria</taxon>
        <taxon>Thermodesulfobacteriales</taxon>
        <taxon>Thermodesulfatatoraceae</taxon>
        <taxon>Thermodesulfatator</taxon>
    </lineage>
</organism>
<dbReference type="SUPFAM" id="SSF49777">
    <property type="entry name" value="PEBP-like"/>
    <property type="match status" value="1"/>
</dbReference>
<dbReference type="EMBL" id="CP002683">
    <property type="protein sequence ID" value="AEH45872.1"/>
    <property type="molecule type" value="Genomic_DNA"/>
</dbReference>